<accession>A0A916R7B2</accession>
<keyword evidence="5 7" id="KW-0012">Acyltransferase</keyword>
<evidence type="ECO:0000313" key="7">
    <source>
        <dbReference type="EMBL" id="GGA38188.1"/>
    </source>
</evidence>
<dbReference type="Pfam" id="PF01553">
    <property type="entry name" value="Acyltransferase"/>
    <property type="match status" value="1"/>
</dbReference>
<dbReference type="EMBL" id="BMKB01000001">
    <property type="protein sequence ID" value="GGA38188.1"/>
    <property type="molecule type" value="Genomic_DNA"/>
</dbReference>
<dbReference type="GO" id="GO:0006654">
    <property type="term" value="P:phosphatidic acid biosynthetic process"/>
    <property type="evidence" value="ECO:0007669"/>
    <property type="project" value="TreeGrafter"/>
</dbReference>
<dbReference type="InterPro" id="IPR002123">
    <property type="entry name" value="Plipid/glycerol_acylTrfase"/>
</dbReference>
<dbReference type="PANTHER" id="PTHR10434:SF64">
    <property type="entry name" value="1-ACYL-SN-GLYCEROL-3-PHOSPHATE ACYLTRANSFERASE-RELATED"/>
    <property type="match status" value="1"/>
</dbReference>
<keyword evidence="8" id="KW-1185">Reference proteome</keyword>
<dbReference type="RefSeq" id="WP_127073506.1">
    <property type="nucleotide sequence ID" value="NZ_BMKB01000001.1"/>
</dbReference>
<organism evidence="7 8">
    <name type="scientific">Pelagibacterium lentulum</name>
    <dbReference type="NCBI Taxonomy" id="2029865"/>
    <lineage>
        <taxon>Bacteria</taxon>
        <taxon>Pseudomonadati</taxon>
        <taxon>Pseudomonadota</taxon>
        <taxon>Alphaproteobacteria</taxon>
        <taxon>Hyphomicrobiales</taxon>
        <taxon>Devosiaceae</taxon>
        <taxon>Pelagibacterium</taxon>
    </lineage>
</organism>
<keyword evidence="3" id="KW-0808">Transferase</keyword>
<keyword evidence="2" id="KW-0444">Lipid biosynthesis</keyword>
<dbReference type="GO" id="GO:0003841">
    <property type="term" value="F:1-acylglycerol-3-phosphate O-acyltransferase activity"/>
    <property type="evidence" value="ECO:0007669"/>
    <property type="project" value="TreeGrafter"/>
</dbReference>
<evidence type="ECO:0000256" key="2">
    <source>
        <dbReference type="ARBA" id="ARBA00022516"/>
    </source>
</evidence>
<dbReference type="SMART" id="SM00563">
    <property type="entry name" value="PlsC"/>
    <property type="match status" value="1"/>
</dbReference>
<gene>
    <name evidence="7" type="ORF">GCM10011499_04470</name>
</gene>
<comment type="caution">
    <text evidence="7">The sequence shown here is derived from an EMBL/GenBank/DDBJ whole genome shotgun (WGS) entry which is preliminary data.</text>
</comment>
<dbReference type="CDD" id="cd07989">
    <property type="entry name" value="LPLAT_AGPAT-like"/>
    <property type="match status" value="1"/>
</dbReference>
<proteinExistence type="predicted"/>
<evidence type="ECO:0000313" key="8">
    <source>
        <dbReference type="Proteomes" id="UP000596977"/>
    </source>
</evidence>
<dbReference type="Proteomes" id="UP000596977">
    <property type="component" value="Unassembled WGS sequence"/>
</dbReference>
<comment type="pathway">
    <text evidence="1">Lipid metabolism.</text>
</comment>
<keyword evidence="4" id="KW-0443">Lipid metabolism</keyword>
<evidence type="ECO:0000259" key="6">
    <source>
        <dbReference type="SMART" id="SM00563"/>
    </source>
</evidence>
<dbReference type="OrthoDB" id="9806880at2"/>
<feature type="domain" description="Phospholipid/glycerol acyltransferase" evidence="6">
    <location>
        <begin position="65"/>
        <end position="184"/>
    </location>
</feature>
<evidence type="ECO:0000256" key="3">
    <source>
        <dbReference type="ARBA" id="ARBA00022679"/>
    </source>
</evidence>
<evidence type="ECO:0000256" key="4">
    <source>
        <dbReference type="ARBA" id="ARBA00023098"/>
    </source>
</evidence>
<evidence type="ECO:0000256" key="5">
    <source>
        <dbReference type="ARBA" id="ARBA00023315"/>
    </source>
</evidence>
<protein>
    <submittedName>
        <fullName evidence="7">1-acyl-sn-glycerol-3-phosphate acyltransferase</fullName>
    </submittedName>
</protein>
<name>A0A916R7B2_9HYPH</name>
<evidence type="ECO:0000256" key="1">
    <source>
        <dbReference type="ARBA" id="ARBA00005189"/>
    </source>
</evidence>
<reference evidence="7 8" key="1">
    <citation type="journal article" date="2014" name="Int. J. Syst. Evol. Microbiol.">
        <title>Complete genome sequence of Corynebacterium casei LMG S-19264T (=DSM 44701T), isolated from a smear-ripened cheese.</title>
        <authorList>
            <consortium name="US DOE Joint Genome Institute (JGI-PGF)"/>
            <person name="Walter F."/>
            <person name="Albersmeier A."/>
            <person name="Kalinowski J."/>
            <person name="Ruckert C."/>
        </authorList>
    </citation>
    <scope>NUCLEOTIDE SEQUENCE [LARGE SCALE GENOMIC DNA]</scope>
    <source>
        <strain evidence="7 8">CGMCC 1.15896</strain>
    </source>
</reference>
<dbReference type="SUPFAM" id="SSF69593">
    <property type="entry name" value="Glycerol-3-phosphate (1)-acyltransferase"/>
    <property type="match status" value="1"/>
</dbReference>
<dbReference type="PANTHER" id="PTHR10434">
    <property type="entry name" value="1-ACYL-SN-GLYCEROL-3-PHOSPHATE ACYLTRANSFERASE"/>
    <property type="match status" value="1"/>
</dbReference>
<dbReference type="AlphaFoldDB" id="A0A916R7B2"/>
<sequence>MILRVGFLALALVPFTLLFLPVQLLALKFWAARSHILPKAFFAIFAFGLGLRVRLLGEPVANGPVLLVSNHISWLDIVAIGSKLPVRFVAKSEVAQYRLVGFMAGLQRTIFVDRARRLDTKRTTTAMADALENGGKVVLFAEGTSDTGTHVLPFRSALVGAVHKAIKAEKGCSPLIQPMAIAYLSIAGLPISRHERTQVAWIGHMGLGDNLGQILGSGRKDIALALGSPIDGKMEHKAVAREAEETVREMLVALNRSQALPKGDVLL</sequence>